<dbReference type="InterPro" id="IPR036390">
    <property type="entry name" value="WH_DNA-bd_sf"/>
</dbReference>
<gene>
    <name evidence="1" type="ORF">GC105_13735</name>
</gene>
<name>A0A6A7KCW6_9FIRM</name>
<evidence type="ECO:0008006" key="3">
    <source>
        <dbReference type="Google" id="ProtNLM"/>
    </source>
</evidence>
<dbReference type="AlphaFoldDB" id="A0A6A7KCW6"/>
<sequence>MENIILSLLLIKSMTIYEIRMFIQHSLNTVCSDSLGSIQAAVKKLKSKNCIVCREYIENSLVKKEFSITETGLTQFKAWIQIPMNLQKIKNMEEGKFFFLGMVPKEVRIQSLNGYIDSLIMEQEKLLQIQRFVENSKDNAIQTNVDRITEDVQLSKHLLEVSGEKTLELAVKNIYRYQVYNLEYGLKRVRDDIVYYRNILERELNDKEL</sequence>
<evidence type="ECO:0000313" key="1">
    <source>
        <dbReference type="EMBL" id="MPW26843.1"/>
    </source>
</evidence>
<proteinExistence type="predicted"/>
<dbReference type="SUPFAM" id="SSF46785">
    <property type="entry name" value="Winged helix' DNA-binding domain"/>
    <property type="match status" value="1"/>
</dbReference>
<dbReference type="RefSeq" id="WP_152805890.1">
    <property type="nucleotide sequence ID" value="NZ_WHNX01000029.1"/>
</dbReference>
<protein>
    <recommendedName>
        <fullName evidence="3">PadR family transcriptional regulator</fullName>
    </recommendedName>
</protein>
<dbReference type="EMBL" id="WHNX01000029">
    <property type="protein sequence ID" value="MPW26843.1"/>
    <property type="molecule type" value="Genomic_DNA"/>
</dbReference>
<comment type="caution">
    <text evidence="1">The sequence shown here is derived from an EMBL/GenBank/DDBJ whole genome shotgun (WGS) entry which is preliminary data.</text>
</comment>
<dbReference type="Proteomes" id="UP000440004">
    <property type="component" value="Unassembled WGS sequence"/>
</dbReference>
<dbReference type="InterPro" id="IPR036388">
    <property type="entry name" value="WH-like_DNA-bd_sf"/>
</dbReference>
<reference evidence="1 2" key="1">
    <citation type="submission" date="2019-10" db="EMBL/GenBank/DDBJ databases">
        <title>Alkalibaculum tamaniensis sp.nov., a new alkaliphilic acetogen, isolated on methoxylated aromatics from a mud volcano.</title>
        <authorList>
            <person name="Khomyakova M.A."/>
            <person name="Merkel A.Y."/>
            <person name="Bonch-Osmolovskaya E.A."/>
            <person name="Slobodkin A.I."/>
        </authorList>
    </citation>
    <scope>NUCLEOTIDE SEQUENCE [LARGE SCALE GENOMIC DNA]</scope>
    <source>
        <strain evidence="1 2">M08DMB</strain>
    </source>
</reference>
<accession>A0A6A7KCW6</accession>
<evidence type="ECO:0000313" key="2">
    <source>
        <dbReference type="Proteomes" id="UP000440004"/>
    </source>
</evidence>
<dbReference type="Gene3D" id="1.10.10.10">
    <property type="entry name" value="Winged helix-like DNA-binding domain superfamily/Winged helix DNA-binding domain"/>
    <property type="match status" value="1"/>
</dbReference>
<keyword evidence="2" id="KW-1185">Reference proteome</keyword>
<organism evidence="1 2">
    <name type="scientific">Alkalibaculum sporogenes</name>
    <dbReference type="NCBI Taxonomy" id="2655001"/>
    <lineage>
        <taxon>Bacteria</taxon>
        <taxon>Bacillati</taxon>
        <taxon>Bacillota</taxon>
        <taxon>Clostridia</taxon>
        <taxon>Eubacteriales</taxon>
        <taxon>Eubacteriaceae</taxon>
        <taxon>Alkalibaculum</taxon>
    </lineage>
</organism>